<dbReference type="InterPro" id="IPR004010">
    <property type="entry name" value="Double_Cache_2"/>
</dbReference>
<dbReference type="PROSITE" id="PS50192">
    <property type="entry name" value="T_SNARE"/>
    <property type="match status" value="1"/>
</dbReference>
<evidence type="ECO:0000256" key="2">
    <source>
        <dbReference type="ARBA" id="ARBA00022475"/>
    </source>
</evidence>
<dbReference type="GO" id="GO:0006935">
    <property type="term" value="P:chemotaxis"/>
    <property type="evidence" value="ECO:0007669"/>
    <property type="project" value="InterPro"/>
</dbReference>
<dbReference type="GO" id="GO:0004888">
    <property type="term" value="F:transmembrane signaling receptor activity"/>
    <property type="evidence" value="ECO:0007669"/>
    <property type="project" value="InterPro"/>
</dbReference>
<dbReference type="Gene3D" id="6.10.340.10">
    <property type="match status" value="1"/>
</dbReference>
<dbReference type="SMART" id="SM00283">
    <property type="entry name" value="MA"/>
    <property type="match status" value="1"/>
</dbReference>
<dbReference type="SMART" id="SM01049">
    <property type="entry name" value="Cache_2"/>
    <property type="match status" value="1"/>
</dbReference>
<dbReference type="EMBL" id="FOVR01000002">
    <property type="protein sequence ID" value="SFN80459.1"/>
    <property type="molecule type" value="Genomic_DNA"/>
</dbReference>
<accession>A0A1I5C0F3</accession>
<evidence type="ECO:0000259" key="14">
    <source>
        <dbReference type="PROSITE" id="PS50885"/>
    </source>
</evidence>
<comment type="similarity">
    <text evidence="8">Belongs to the methyl-accepting chemotaxis (MCP) protein family.</text>
</comment>
<name>A0A1I5C0F3_9HYPH</name>
<keyword evidence="7 9" id="KW-0807">Transducer</keyword>
<keyword evidence="16" id="KW-1185">Reference proteome</keyword>
<dbReference type="InterPro" id="IPR004089">
    <property type="entry name" value="MCPsignal_dom"/>
</dbReference>
<keyword evidence="4 11" id="KW-0812">Transmembrane</keyword>
<dbReference type="Gene3D" id="1.10.287.950">
    <property type="entry name" value="Methyl-accepting chemotaxis protein"/>
    <property type="match status" value="1"/>
</dbReference>
<evidence type="ECO:0000256" key="7">
    <source>
        <dbReference type="ARBA" id="ARBA00023224"/>
    </source>
</evidence>
<keyword evidence="2" id="KW-1003">Cell membrane</keyword>
<dbReference type="PANTHER" id="PTHR32089">
    <property type="entry name" value="METHYL-ACCEPTING CHEMOTAXIS PROTEIN MCPB"/>
    <property type="match status" value="1"/>
</dbReference>
<dbReference type="SUPFAM" id="SSF158472">
    <property type="entry name" value="HAMP domain-like"/>
    <property type="match status" value="1"/>
</dbReference>
<evidence type="ECO:0000256" key="11">
    <source>
        <dbReference type="SAM" id="Phobius"/>
    </source>
</evidence>
<evidence type="ECO:0000256" key="4">
    <source>
        <dbReference type="ARBA" id="ARBA00022692"/>
    </source>
</evidence>
<dbReference type="Pfam" id="PF00015">
    <property type="entry name" value="MCPsignal"/>
    <property type="match status" value="1"/>
</dbReference>
<feature type="domain" description="HAMP" evidence="14">
    <location>
        <begin position="209"/>
        <end position="262"/>
    </location>
</feature>
<dbReference type="PROSITE" id="PS50885">
    <property type="entry name" value="HAMP"/>
    <property type="match status" value="1"/>
</dbReference>
<dbReference type="GO" id="GO:0005886">
    <property type="term" value="C:plasma membrane"/>
    <property type="evidence" value="ECO:0007669"/>
    <property type="project" value="UniProtKB-SubCell"/>
</dbReference>
<keyword evidence="10" id="KW-0175">Coiled coil</keyword>
<dbReference type="InterPro" id="IPR033480">
    <property type="entry name" value="sCache_2"/>
</dbReference>
<feature type="domain" description="Methyl-accepting transducer" evidence="12">
    <location>
        <begin position="302"/>
        <end position="538"/>
    </location>
</feature>
<dbReference type="Proteomes" id="UP000199236">
    <property type="component" value="Unassembled WGS sequence"/>
</dbReference>
<gene>
    <name evidence="15" type="ORF">SAMN04488056_10270</name>
</gene>
<feature type="transmembrane region" description="Helical" evidence="11">
    <location>
        <begin position="188"/>
        <end position="212"/>
    </location>
</feature>
<dbReference type="GO" id="GO:0007165">
    <property type="term" value="P:signal transduction"/>
    <property type="evidence" value="ECO:0007669"/>
    <property type="project" value="UniProtKB-KW"/>
</dbReference>
<dbReference type="InterPro" id="IPR003660">
    <property type="entry name" value="HAMP_dom"/>
</dbReference>
<dbReference type="InterPro" id="IPR004090">
    <property type="entry name" value="Chemotax_Me-accpt_rcpt"/>
</dbReference>
<proteinExistence type="inferred from homology"/>
<organism evidence="15 16">
    <name type="scientific">Cohaesibacter marisflavi</name>
    <dbReference type="NCBI Taxonomy" id="655353"/>
    <lineage>
        <taxon>Bacteria</taxon>
        <taxon>Pseudomonadati</taxon>
        <taxon>Pseudomonadota</taxon>
        <taxon>Alphaproteobacteria</taxon>
        <taxon>Hyphomicrobiales</taxon>
        <taxon>Cohaesibacteraceae</taxon>
    </lineage>
</organism>
<dbReference type="PANTHER" id="PTHR32089:SF112">
    <property type="entry name" value="LYSOZYME-LIKE PROTEIN-RELATED"/>
    <property type="match status" value="1"/>
</dbReference>
<comment type="subcellular location">
    <subcellularLocation>
        <location evidence="1">Cell inner membrane</location>
        <topology evidence="1">Multi-pass membrane protein</topology>
    </subcellularLocation>
</comment>
<evidence type="ECO:0000256" key="6">
    <source>
        <dbReference type="ARBA" id="ARBA00023136"/>
    </source>
</evidence>
<dbReference type="Pfam" id="PF08269">
    <property type="entry name" value="dCache_2"/>
    <property type="match status" value="1"/>
</dbReference>
<dbReference type="SUPFAM" id="SSF58104">
    <property type="entry name" value="Methyl-accepting chemotaxis protein (MCP) signaling domain"/>
    <property type="match status" value="1"/>
</dbReference>
<evidence type="ECO:0000256" key="5">
    <source>
        <dbReference type="ARBA" id="ARBA00022989"/>
    </source>
</evidence>
<feature type="domain" description="T-SNARE coiled-coil homology" evidence="13">
    <location>
        <begin position="454"/>
        <end position="516"/>
    </location>
</feature>
<keyword evidence="6 11" id="KW-0472">Membrane</keyword>
<dbReference type="STRING" id="655353.SAMN04488056_10270"/>
<sequence length="558" mass="59697">MRFTIAKRLYLLVGLFFVGLSVLTITMDFSFRGELSEQKAAELESLVDAAVNVAESKYESFKAGDLSEAEAQAAAAKAIEAMRYRGKEYFWINDMKNVIVMHAAKPELVGKDLSSLKDANDVAIFPTFVKTVQAEGAGFVGYMWPKAGSDTAVDKLSYVKGFAPWGWVIGTGVYMDDLQAILWTNTKIMFGLGGLVLLICFLAAWFTLRSIITPMGSLKRAMLSLASNQTVTEIPAEGRSDELGEMAEAVKTFRDMGAERRQLAMQQEKDQAAQAERQARIDQLIASFRQEASQELHVVSEQMQRLQATANNLADLSQSSATRSHQAQDAATLASSNVQTVAAASEEFSASIGEIARQVDQATSAVNTAMITTGAANDRVGSLAEAAQQIGDVVSLIRDIAEQTNLLALNATIEAARAGEMGKGFAVVAAEVKELANQTSKATEQISAQINAIQGETQEAVQSIEEIGTTIEQVNSFTASISEAVQQQNLATNEIANSIQEAARGTTALSQDISVVSGAVGQTNSAVDEVNTVSRDVNACADGLANTVDQFLLKVSKA</sequence>
<dbReference type="PRINTS" id="PR00260">
    <property type="entry name" value="CHEMTRNSDUCR"/>
</dbReference>
<dbReference type="AlphaFoldDB" id="A0A1I5C0F3"/>
<evidence type="ECO:0000256" key="1">
    <source>
        <dbReference type="ARBA" id="ARBA00004429"/>
    </source>
</evidence>
<evidence type="ECO:0000256" key="3">
    <source>
        <dbReference type="ARBA" id="ARBA00022519"/>
    </source>
</evidence>
<evidence type="ECO:0000259" key="13">
    <source>
        <dbReference type="PROSITE" id="PS50192"/>
    </source>
</evidence>
<reference evidence="15 16" key="1">
    <citation type="submission" date="2016-10" db="EMBL/GenBank/DDBJ databases">
        <authorList>
            <person name="de Groot N.N."/>
        </authorList>
    </citation>
    <scope>NUCLEOTIDE SEQUENCE [LARGE SCALE GENOMIC DNA]</scope>
    <source>
        <strain evidence="15 16">CGMCC 1.9157</strain>
    </source>
</reference>
<keyword evidence="3" id="KW-0997">Cell inner membrane</keyword>
<evidence type="ECO:0000256" key="8">
    <source>
        <dbReference type="ARBA" id="ARBA00029447"/>
    </source>
</evidence>
<dbReference type="PROSITE" id="PS50111">
    <property type="entry name" value="CHEMOTAXIS_TRANSDUC_2"/>
    <property type="match status" value="1"/>
</dbReference>
<protein>
    <submittedName>
        <fullName evidence="15">Methyl-accepting chemotaxis sensory transducer with Cache sensor</fullName>
    </submittedName>
</protein>
<dbReference type="InterPro" id="IPR000727">
    <property type="entry name" value="T_SNARE_dom"/>
</dbReference>
<dbReference type="Pfam" id="PF00672">
    <property type="entry name" value="HAMP"/>
    <property type="match status" value="1"/>
</dbReference>
<dbReference type="SMART" id="SM00304">
    <property type="entry name" value="HAMP"/>
    <property type="match status" value="2"/>
</dbReference>
<evidence type="ECO:0000256" key="9">
    <source>
        <dbReference type="PROSITE-ProRule" id="PRU00284"/>
    </source>
</evidence>
<evidence type="ECO:0000313" key="16">
    <source>
        <dbReference type="Proteomes" id="UP000199236"/>
    </source>
</evidence>
<evidence type="ECO:0000259" key="12">
    <source>
        <dbReference type="PROSITE" id="PS50111"/>
    </source>
</evidence>
<feature type="coiled-coil region" evidence="10">
    <location>
        <begin position="258"/>
        <end position="309"/>
    </location>
</feature>
<keyword evidence="5 11" id="KW-1133">Transmembrane helix</keyword>
<dbReference type="Gene3D" id="3.30.450.20">
    <property type="entry name" value="PAS domain"/>
    <property type="match status" value="1"/>
</dbReference>
<evidence type="ECO:0000313" key="15">
    <source>
        <dbReference type="EMBL" id="SFN80459.1"/>
    </source>
</evidence>
<evidence type="ECO:0000256" key="10">
    <source>
        <dbReference type="SAM" id="Coils"/>
    </source>
</evidence>